<evidence type="ECO:0000256" key="7">
    <source>
        <dbReference type="ARBA" id="ARBA00023242"/>
    </source>
</evidence>
<dbReference type="Pfam" id="PF08648">
    <property type="entry name" value="SNRNP27"/>
    <property type="match status" value="1"/>
</dbReference>
<proteinExistence type="inferred from homology"/>
<evidence type="ECO:0000256" key="3">
    <source>
        <dbReference type="ARBA" id="ARBA00008218"/>
    </source>
</evidence>
<keyword evidence="7" id="KW-0539">Nucleus</keyword>
<dbReference type="EMBL" id="KN825117">
    <property type="protein sequence ID" value="KIK94299.1"/>
    <property type="molecule type" value="Genomic_DNA"/>
</dbReference>
<dbReference type="GO" id="GO:0006397">
    <property type="term" value="P:mRNA processing"/>
    <property type="evidence" value="ECO:0007669"/>
    <property type="project" value="UniProtKB-KW"/>
</dbReference>
<dbReference type="STRING" id="930991.A0A0D0E1Q0"/>
<feature type="compositionally biased region" description="Basic and acidic residues" evidence="8">
    <location>
        <begin position="12"/>
        <end position="31"/>
    </location>
</feature>
<reference evidence="10 11" key="1">
    <citation type="submission" date="2014-04" db="EMBL/GenBank/DDBJ databases">
        <authorList>
            <consortium name="DOE Joint Genome Institute"/>
            <person name="Kuo A."/>
            <person name="Kohler A."/>
            <person name="Jargeat P."/>
            <person name="Nagy L.G."/>
            <person name="Floudas D."/>
            <person name="Copeland A."/>
            <person name="Barry K.W."/>
            <person name="Cichocki N."/>
            <person name="Veneault-Fourrey C."/>
            <person name="LaButti K."/>
            <person name="Lindquist E.A."/>
            <person name="Lipzen A."/>
            <person name="Lundell T."/>
            <person name="Morin E."/>
            <person name="Murat C."/>
            <person name="Sun H."/>
            <person name="Tunlid A."/>
            <person name="Henrissat B."/>
            <person name="Grigoriev I.V."/>
            <person name="Hibbett D.S."/>
            <person name="Martin F."/>
            <person name="Nordberg H.P."/>
            <person name="Cantor M.N."/>
            <person name="Hua S.X."/>
        </authorList>
    </citation>
    <scope>NUCLEOTIDE SEQUENCE [LARGE SCALE GENOMIC DNA]</scope>
    <source>
        <strain evidence="10 11">Ve08.2h10</strain>
    </source>
</reference>
<evidence type="ECO:0000256" key="4">
    <source>
        <dbReference type="ARBA" id="ARBA00011825"/>
    </source>
</evidence>
<evidence type="ECO:0000259" key="9">
    <source>
        <dbReference type="Pfam" id="PF08648"/>
    </source>
</evidence>
<dbReference type="OrthoDB" id="21368at2759"/>
<evidence type="ECO:0000256" key="6">
    <source>
        <dbReference type="ARBA" id="ARBA00023187"/>
    </source>
</evidence>
<feature type="compositionally biased region" description="Polar residues" evidence="8">
    <location>
        <begin position="155"/>
        <end position="164"/>
    </location>
</feature>
<comment type="subcellular location">
    <subcellularLocation>
        <location evidence="2">Nucleus</location>
    </subcellularLocation>
</comment>
<feature type="compositionally biased region" description="Basic residues" evidence="8">
    <location>
        <begin position="42"/>
        <end position="55"/>
    </location>
</feature>
<evidence type="ECO:0000313" key="10">
    <source>
        <dbReference type="EMBL" id="KIK94299.1"/>
    </source>
</evidence>
<reference evidence="11" key="2">
    <citation type="submission" date="2015-01" db="EMBL/GenBank/DDBJ databases">
        <title>Evolutionary Origins and Diversification of the Mycorrhizal Mutualists.</title>
        <authorList>
            <consortium name="DOE Joint Genome Institute"/>
            <consortium name="Mycorrhizal Genomics Consortium"/>
            <person name="Kohler A."/>
            <person name="Kuo A."/>
            <person name="Nagy L.G."/>
            <person name="Floudas D."/>
            <person name="Copeland A."/>
            <person name="Barry K.W."/>
            <person name="Cichocki N."/>
            <person name="Veneault-Fourrey C."/>
            <person name="LaButti K."/>
            <person name="Lindquist E.A."/>
            <person name="Lipzen A."/>
            <person name="Lundell T."/>
            <person name="Morin E."/>
            <person name="Murat C."/>
            <person name="Riley R."/>
            <person name="Ohm R."/>
            <person name="Sun H."/>
            <person name="Tunlid A."/>
            <person name="Henrissat B."/>
            <person name="Grigoriev I.V."/>
            <person name="Hibbett D.S."/>
            <person name="Martin F."/>
        </authorList>
    </citation>
    <scope>NUCLEOTIDE SEQUENCE [LARGE SCALE GENOMIC DNA]</scope>
    <source>
        <strain evidence="11">Ve08.2h10</strain>
    </source>
</reference>
<dbReference type="InParanoid" id="A0A0D0E1Q0"/>
<name>A0A0D0E1Q0_9AGAM</name>
<feature type="domain" description="U4/U6.U5 small nuclear ribonucleoprotein 27kDa protein" evidence="9">
    <location>
        <begin position="185"/>
        <end position="238"/>
    </location>
</feature>
<dbReference type="PANTHER" id="PTHR31077:SF1">
    <property type="entry name" value="U4_U6.U5 SMALL NUCLEAR RIBONUCLEOPROTEIN 27 KDA PROTEIN"/>
    <property type="match status" value="1"/>
</dbReference>
<dbReference type="Proteomes" id="UP000054538">
    <property type="component" value="Unassembled WGS sequence"/>
</dbReference>
<feature type="region of interest" description="Disordered" evidence="8">
    <location>
        <begin position="1"/>
        <end position="178"/>
    </location>
</feature>
<dbReference type="HOGENOM" id="CLU_075596_1_0_1"/>
<keyword evidence="6" id="KW-0508">mRNA splicing</keyword>
<keyword evidence="11" id="KW-1185">Reference proteome</keyword>
<keyword evidence="5" id="KW-0507">mRNA processing</keyword>
<accession>A0A0D0E1Q0</accession>
<dbReference type="GO" id="GO:0008380">
    <property type="term" value="P:RNA splicing"/>
    <property type="evidence" value="ECO:0007669"/>
    <property type="project" value="UniProtKB-KW"/>
</dbReference>
<dbReference type="AlphaFoldDB" id="A0A0D0E1Q0"/>
<comment type="function">
    <text evidence="1">May play a role in mRNA splicing.</text>
</comment>
<dbReference type="GO" id="GO:0071011">
    <property type="term" value="C:precatalytic spliceosome"/>
    <property type="evidence" value="ECO:0007669"/>
    <property type="project" value="TreeGrafter"/>
</dbReference>
<evidence type="ECO:0000256" key="2">
    <source>
        <dbReference type="ARBA" id="ARBA00004123"/>
    </source>
</evidence>
<evidence type="ECO:0000256" key="1">
    <source>
        <dbReference type="ARBA" id="ARBA00003632"/>
    </source>
</evidence>
<protein>
    <recommendedName>
        <fullName evidence="9">U4/U6.U5 small nuclear ribonucleoprotein 27kDa protein domain-containing protein</fullName>
    </recommendedName>
</protein>
<evidence type="ECO:0000313" key="11">
    <source>
        <dbReference type="Proteomes" id="UP000054538"/>
    </source>
</evidence>
<dbReference type="PANTHER" id="PTHR31077">
    <property type="entry name" value="U4/U6.U5 SMALL NUCLEAR RIBONUCLEOPROTEIN 27 KDA PROTEIN"/>
    <property type="match status" value="1"/>
</dbReference>
<feature type="compositionally biased region" description="Basic residues" evidence="8">
    <location>
        <begin position="1"/>
        <end position="11"/>
    </location>
</feature>
<comment type="similarity">
    <text evidence="3">Belongs to the SNUT3 family.</text>
</comment>
<gene>
    <name evidence="10" type="ORF">PAXRUDRAFT_458135</name>
</gene>
<dbReference type="InterPro" id="IPR013957">
    <property type="entry name" value="SNRNP27"/>
</dbReference>
<sequence length="239" mass="28098">MSSRTDHRRRERSWEREDRDRDRDKDRDRYARGGGPGGHRDGGRRRNSRSRSPRRDRRDYDRDKDYKSSRRDDRRDHDRDNRRLDRKDDRKDERKNDKRDDRKDERREHDIPERGTPRDKDARGKEPPRPGGPQHPQDGRPYGLPVDRAQPPPQQNVSATSSKPNLDPDAASEEGEEMDLANGHDEVMMAAMGLVGFGSTKGKHVEGNQEGTINIKKSRTWRQYMNRRGGFNRPLDKIK</sequence>
<evidence type="ECO:0000256" key="8">
    <source>
        <dbReference type="SAM" id="MobiDB-lite"/>
    </source>
</evidence>
<feature type="compositionally biased region" description="Basic and acidic residues" evidence="8">
    <location>
        <begin position="56"/>
        <end position="128"/>
    </location>
</feature>
<organism evidence="10 11">
    <name type="scientific">Paxillus rubicundulus Ve08.2h10</name>
    <dbReference type="NCBI Taxonomy" id="930991"/>
    <lineage>
        <taxon>Eukaryota</taxon>
        <taxon>Fungi</taxon>
        <taxon>Dikarya</taxon>
        <taxon>Basidiomycota</taxon>
        <taxon>Agaricomycotina</taxon>
        <taxon>Agaricomycetes</taxon>
        <taxon>Agaricomycetidae</taxon>
        <taxon>Boletales</taxon>
        <taxon>Paxilineae</taxon>
        <taxon>Paxillaceae</taxon>
        <taxon>Paxillus</taxon>
    </lineage>
</organism>
<comment type="subunit">
    <text evidence="4">Part of a tri-snRNP complex.</text>
</comment>
<evidence type="ECO:0000256" key="5">
    <source>
        <dbReference type="ARBA" id="ARBA00022664"/>
    </source>
</evidence>